<proteinExistence type="inferred from homology"/>
<organism evidence="10 11">
    <name type="scientific">Granulicatella seriolae</name>
    <dbReference type="NCBI Taxonomy" id="2967226"/>
    <lineage>
        <taxon>Bacteria</taxon>
        <taxon>Bacillati</taxon>
        <taxon>Bacillota</taxon>
        <taxon>Bacilli</taxon>
        <taxon>Lactobacillales</taxon>
        <taxon>Carnobacteriaceae</taxon>
        <taxon>Granulicatella</taxon>
    </lineage>
</organism>
<dbReference type="Pfam" id="PF19279">
    <property type="entry name" value="YegS_C"/>
    <property type="match status" value="1"/>
</dbReference>
<gene>
    <name evidence="10" type="ORF">NPA36_08675</name>
</gene>
<dbReference type="SUPFAM" id="SSF111331">
    <property type="entry name" value="NAD kinase/diacylglycerol kinase-like"/>
    <property type="match status" value="1"/>
</dbReference>
<dbReference type="EMBL" id="JANHNZ010000010">
    <property type="protein sequence ID" value="MCQ9210621.1"/>
    <property type="molecule type" value="Genomic_DNA"/>
</dbReference>
<dbReference type="Pfam" id="PF00781">
    <property type="entry name" value="DAGK_cat"/>
    <property type="match status" value="1"/>
</dbReference>
<keyword evidence="7" id="KW-0444">Lipid biosynthesis</keyword>
<dbReference type="InterPro" id="IPR050187">
    <property type="entry name" value="Lipid_Phosphate_FormReg"/>
</dbReference>
<dbReference type="PROSITE" id="PS50146">
    <property type="entry name" value="DAGK"/>
    <property type="match status" value="1"/>
</dbReference>
<dbReference type="Proteomes" id="UP001059480">
    <property type="component" value="Unassembled WGS sequence"/>
</dbReference>
<evidence type="ECO:0000313" key="11">
    <source>
        <dbReference type="Proteomes" id="UP001059480"/>
    </source>
</evidence>
<keyword evidence="7" id="KW-0443">Lipid metabolism</keyword>
<evidence type="ECO:0000313" key="10">
    <source>
        <dbReference type="EMBL" id="MCQ9210621.1"/>
    </source>
</evidence>
<evidence type="ECO:0000256" key="2">
    <source>
        <dbReference type="ARBA" id="ARBA00005983"/>
    </source>
</evidence>
<dbReference type="PANTHER" id="PTHR12358:SF54">
    <property type="entry name" value="SPHINGOSINE KINASE RELATED PROTEIN"/>
    <property type="match status" value="1"/>
</dbReference>
<evidence type="ECO:0000256" key="8">
    <source>
        <dbReference type="ARBA" id="ARBA00023264"/>
    </source>
</evidence>
<keyword evidence="5" id="KW-0418">Kinase</keyword>
<evidence type="ECO:0000256" key="5">
    <source>
        <dbReference type="ARBA" id="ARBA00022777"/>
    </source>
</evidence>
<reference evidence="10" key="2">
    <citation type="journal article" date="2023" name="Curr. Microbiol.">
        <title>Granulicatella seriolae sp. nov., a Novel Facultative Anaerobe Isolated from Yellowtail Marine Fish.</title>
        <authorList>
            <person name="Lee M."/>
            <person name="Choi Y.J."/>
            <person name="Farooq A."/>
            <person name="Jeong J.B."/>
            <person name="Jung M.Y."/>
        </authorList>
    </citation>
    <scope>NUCLEOTIDE SEQUENCE</scope>
    <source>
        <strain evidence="10">S8</strain>
    </source>
</reference>
<dbReference type="SMART" id="SM00046">
    <property type="entry name" value="DAGKc"/>
    <property type="match status" value="1"/>
</dbReference>
<dbReference type="PANTHER" id="PTHR12358">
    <property type="entry name" value="SPHINGOSINE KINASE"/>
    <property type="match status" value="1"/>
</dbReference>
<evidence type="ECO:0000256" key="1">
    <source>
        <dbReference type="ARBA" id="ARBA00001946"/>
    </source>
</evidence>
<name>A0ABT1WQ50_9LACT</name>
<sequence>MSIHLYLLVHVQSGGHRGQEIFDQLKSACKAQNISYTYRISDYEGHTIALVKEMALEIKQSTKEQRLVVIGGDGTLNEAITGLLTSKQDLPIAYFPAGSGNDFARELKLTKSIDRFLQLIQIAPTKEVELLTYESHSQQMSGYALNSIGFGFDAYICQLKKNSSQKSLLSRLGLGKLTYLSKLAKAFKSHSAFSAHLLDDSGQSYHFQQILFIDILNHSYFGGGIRIDPLSKSNDHQVAFLAAHHVKARDIFRIAPKILFTGSHYKEVNHISRQAAKSFSITLDQPAYMQTDGEVYPPKAYDLSISLITYPIWDTSDTMSS</sequence>
<protein>
    <recommendedName>
        <fullName evidence="9">DAGKc domain-containing protein</fullName>
    </recommendedName>
</protein>
<dbReference type="Gene3D" id="3.40.50.10330">
    <property type="entry name" value="Probable inorganic polyphosphate/atp-NAD kinase, domain 1"/>
    <property type="match status" value="1"/>
</dbReference>
<dbReference type="RefSeq" id="WP_256945734.1">
    <property type="nucleotide sequence ID" value="NZ_JANHNZ010000010.1"/>
</dbReference>
<dbReference type="InterPro" id="IPR016064">
    <property type="entry name" value="NAD/diacylglycerol_kinase_sf"/>
</dbReference>
<keyword evidence="3" id="KW-0808">Transferase</keyword>
<comment type="similarity">
    <text evidence="2">Belongs to the diacylglycerol/lipid kinase family.</text>
</comment>
<accession>A0ABT1WQ50</accession>
<keyword evidence="8" id="KW-1208">Phospholipid metabolism</keyword>
<dbReference type="InterPro" id="IPR045540">
    <property type="entry name" value="YegS/DAGK_C"/>
</dbReference>
<comment type="caution">
    <text evidence="10">The sequence shown here is derived from an EMBL/GenBank/DDBJ whole genome shotgun (WGS) entry which is preliminary data.</text>
</comment>
<keyword evidence="6" id="KW-0067">ATP-binding</keyword>
<dbReference type="InterPro" id="IPR001206">
    <property type="entry name" value="Diacylglycerol_kinase_cat_dom"/>
</dbReference>
<reference evidence="10" key="1">
    <citation type="submission" date="2022-07" db="EMBL/GenBank/DDBJ databases">
        <authorList>
            <person name="Jung M.-Y."/>
            <person name="Lee M."/>
        </authorList>
    </citation>
    <scope>NUCLEOTIDE SEQUENCE</scope>
    <source>
        <strain evidence="10">S8</strain>
    </source>
</reference>
<dbReference type="Gene3D" id="2.60.200.40">
    <property type="match status" value="1"/>
</dbReference>
<evidence type="ECO:0000256" key="4">
    <source>
        <dbReference type="ARBA" id="ARBA00022741"/>
    </source>
</evidence>
<evidence type="ECO:0000256" key="7">
    <source>
        <dbReference type="ARBA" id="ARBA00023209"/>
    </source>
</evidence>
<evidence type="ECO:0000256" key="3">
    <source>
        <dbReference type="ARBA" id="ARBA00022679"/>
    </source>
</evidence>
<evidence type="ECO:0000256" key="6">
    <source>
        <dbReference type="ARBA" id="ARBA00022840"/>
    </source>
</evidence>
<feature type="domain" description="DAGKc" evidence="9">
    <location>
        <begin position="1"/>
        <end position="137"/>
    </location>
</feature>
<keyword evidence="4" id="KW-0547">Nucleotide-binding</keyword>
<keyword evidence="11" id="KW-1185">Reference proteome</keyword>
<evidence type="ECO:0000259" key="9">
    <source>
        <dbReference type="PROSITE" id="PS50146"/>
    </source>
</evidence>
<reference evidence="10" key="3">
    <citation type="journal article" date="2023" name="Microbiol. Resour. Announc.">
        <title>Draft Genome Sequence of Granulicatella sp. Strain S8, Isolated from a Marine Fish, Seriola quinqueradiata.</title>
        <authorList>
            <person name="Lee M."/>
            <person name="Farooq A."/>
            <person name="Jeong J.B."/>
            <person name="Jung M.Y."/>
        </authorList>
    </citation>
    <scope>NUCLEOTIDE SEQUENCE</scope>
    <source>
        <strain evidence="10">S8</strain>
    </source>
</reference>
<comment type="cofactor">
    <cofactor evidence="1">
        <name>Mg(2+)</name>
        <dbReference type="ChEBI" id="CHEBI:18420"/>
    </cofactor>
</comment>
<keyword evidence="7" id="KW-0594">Phospholipid biosynthesis</keyword>
<dbReference type="InterPro" id="IPR017438">
    <property type="entry name" value="ATP-NAD_kinase_N"/>
</dbReference>